<dbReference type="Proteomes" id="UP001165121">
    <property type="component" value="Unassembled WGS sequence"/>
</dbReference>
<comment type="caution">
    <text evidence="1">The sequence shown here is derived from an EMBL/GenBank/DDBJ whole genome shotgun (WGS) entry which is preliminary data.</text>
</comment>
<sequence length="576" mass="61688">MENTTFKLEVPTAATTSIISVSLQDGIYSYEDINRSIQTALVNAGAYLIDSTGNNVYYIRVGENSVYYACQVDFSPTPTSLPVGYTRPATGLYFSGGSGLPTTTLVPRLIIDNAEFGKVLGLTAGTYPSASATVASAQLSNIIPQIHPTSSYIVRCDLIKNEYVASGDIVSAFDRGDAEIGKLISYKPSQCSCSGLVALLSRYFSPESTTSVKMPLRLAYESARFAPFLTSPIVSRPPPGGASIPNDGFVKRLLSNPPTAGSDFTSSWPSVGGTAASTTISNQTSRGAFVVGAVTANAIMGTWNHMLKIKLTDLHPIFREIDLMANPQIRLHFRVNQGTSVIAVDATKGMSLTSTTLSSGNSCPVMIAASSTGNRMTSVLATYAGFSVSWGAWFYQPAGIGKQSTQLNASFALQLSASVKNAKYIAVLPFAEQTSNFATAAVQQFQSPFDSSPWTLQPGSSIRNFNVRIGSTRTFDISHDYDFHHFTNEVAKIGAINGDLTPELVNGLLDYQTWSLTNRMLIADVSRLTERGVPQSIQIQGTNAGCQGVNLLVLVISEQELTFDRLTGEVLDFTTA</sequence>
<protein>
    <submittedName>
        <fullName evidence="1">Unnamed protein product</fullName>
    </submittedName>
</protein>
<gene>
    <name evidence="1" type="ORF">Pfra01_000560500</name>
</gene>
<organism evidence="1 2">
    <name type="scientific">Phytophthora fragariaefolia</name>
    <dbReference type="NCBI Taxonomy" id="1490495"/>
    <lineage>
        <taxon>Eukaryota</taxon>
        <taxon>Sar</taxon>
        <taxon>Stramenopiles</taxon>
        <taxon>Oomycota</taxon>
        <taxon>Peronosporomycetes</taxon>
        <taxon>Peronosporales</taxon>
        <taxon>Peronosporaceae</taxon>
        <taxon>Phytophthora</taxon>
    </lineage>
</organism>
<proteinExistence type="predicted"/>
<keyword evidence="2" id="KW-1185">Reference proteome</keyword>
<dbReference type="AlphaFoldDB" id="A0A9W6U815"/>
<dbReference type="EMBL" id="BSXT01000449">
    <property type="protein sequence ID" value="GMF27805.1"/>
    <property type="molecule type" value="Genomic_DNA"/>
</dbReference>
<evidence type="ECO:0000313" key="1">
    <source>
        <dbReference type="EMBL" id="GMF27805.1"/>
    </source>
</evidence>
<name>A0A9W6U815_9STRA</name>
<accession>A0A9W6U815</accession>
<reference evidence="1" key="1">
    <citation type="submission" date="2023-04" db="EMBL/GenBank/DDBJ databases">
        <title>Phytophthora fragariaefolia NBRC 109709.</title>
        <authorList>
            <person name="Ichikawa N."/>
            <person name="Sato H."/>
            <person name="Tonouchi N."/>
        </authorList>
    </citation>
    <scope>NUCLEOTIDE SEQUENCE</scope>
    <source>
        <strain evidence="1">NBRC 109709</strain>
    </source>
</reference>
<evidence type="ECO:0000313" key="2">
    <source>
        <dbReference type="Proteomes" id="UP001165121"/>
    </source>
</evidence>